<evidence type="ECO:0000313" key="4">
    <source>
        <dbReference type="EMBL" id="CCH31431.1"/>
    </source>
</evidence>
<dbReference type="HOGENOM" id="CLU_366760_0_0_11"/>
<proteinExistence type="predicted"/>
<dbReference type="STRING" id="1179773.BN6_41440"/>
<dbReference type="InterPro" id="IPR016166">
    <property type="entry name" value="FAD-bd_PCMH"/>
</dbReference>
<gene>
    <name evidence="4" type="ordered locus">BN6_41440</name>
</gene>
<dbReference type="GO" id="GO:0003885">
    <property type="term" value="F:D-arabinono-1,4-lactone oxidase activity"/>
    <property type="evidence" value="ECO:0007669"/>
    <property type="project" value="InterPro"/>
</dbReference>
<dbReference type="Gene3D" id="3.30.70.2520">
    <property type="match status" value="1"/>
</dbReference>
<feature type="domain" description="FAD-binding PCMH-type" evidence="3">
    <location>
        <begin position="377"/>
        <end position="539"/>
    </location>
</feature>
<dbReference type="InterPro" id="IPR007173">
    <property type="entry name" value="ALO_C"/>
</dbReference>
<name>K0JZ73_SACES</name>
<evidence type="ECO:0000256" key="1">
    <source>
        <dbReference type="ARBA" id="ARBA00023002"/>
    </source>
</evidence>
<feature type="compositionally biased region" description="Gly residues" evidence="2">
    <location>
        <begin position="133"/>
        <end position="149"/>
    </location>
</feature>
<dbReference type="Pfam" id="PF01565">
    <property type="entry name" value="FAD_binding_4"/>
    <property type="match status" value="1"/>
</dbReference>
<dbReference type="EMBL" id="HE804045">
    <property type="protein sequence ID" value="CCH31431.1"/>
    <property type="molecule type" value="Genomic_DNA"/>
</dbReference>
<feature type="compositionally biased region" description="Basic and acidic residues" evidence="2">
    <location>
        <begin position="244"/>
        <end position="253"/>
    </location>
</feature>
<dbReference type="Proteomes" id="UP000006281">
    <property type="component" value="Chromosome"/>
</dbReference>
<organism evidence="4 5">
    <name type="scientific">Saccharothrix espanaensis (strain ATCC 51144 / DSM 44229 / JCM 9112 / NBRC 15066 / NRRL 15764)</name>
    <dbReference type="NCBI Taxonomy" id="1179773"/>
    <lineage>
        <taxon>Bacteria</taxon>
        <taxon>Bacillati</taxon>
        <taxon>Actinomycetota</taxon>
        <taxon>Actinomycetes</taxon>
        <taxon>Pseudonocardiales</taxon>
        <taxon>Pseudonocardiaceae</taxon>
        <taxon>Saccharothrix</taxon>
    </lineage>
</organism>
<dbReference type="eggNOG" id="COG0277">
    <property type="taxonomic scope" value="Bacteria"/>
</dbReference>
<dbReference type="KEGG" id="sesp:BN6_41440"/>
<dbReference type="InterPro" id="IPR010031">
    <property type="entry name" value="FAD_lactone_oxidase-like"/>
</dbReference>
<dbReference type="SUPFAM" id="SSF56176">
    <property type="entry name" value="FAD-binding/transporter-associated domain-like"/>
    <property type="match status" value="1"/>
</dbReference>
<dbReference type="InterPro" id="IPR036318">
    <property type="entry name" value="FAD-bd_PCMH-like_sf"/>
</dbReference>
<keyword evidence="5" id="KW-1185">Reference proteome</keyword>
<dbReference type="InterPro" id="IPR016169">
    <property type="entry name" value="FAD-bd_PCMH_sub2"/>
</dbReference>
<feature type="compositionally biased region" description="Low complexity" evidence="2">
    <location>
        <begin position="68"/>
        <end position="132"/>
    </location>
</feature>
<feature type="region of interest" description="Disordered" evidence="2">
    <location>
        <begin position="1"/>
        <end position="363"/>
    </location>
</feature>
<dbReference type="InterPro" id="IPR006094">
    <property type="entry name" value="Oxid_FAD_bind_N"/>
</dbReference>
<dbReference type="GO" id="GO:0071949">
    <property type="term" value="F:FAD binding"/>
    <property type="evidence" value="ECO:0007669"/>
    <property type="project" value="InterPro"/>
</dbReference>
<reference evidence="4 5" key="1">
    <citation type="journal article" date="2012" name="BMC Genomics">
        <title>Complete genome sequence of Saccharothrix espanaensis DSM 44229T and comparison to the other completely sequenced Pseudonocardiaceae.</title>
        <authorList>
            <person name="Strobel T."/>
            <person name="Al-Dilaimi A."/>
            <person name="Blom J."/>
            <person name="Gessner A."/>
            <person name="Kalinowski J."/>
            <person name="Luzhetska M."/>
            <person name="Puhler A."/>
            <person name="Szczepanowski R."/>
            <person name="Bechthold A."/>
            <person name="Ruckert C."/>
        </authorList>
    </citation>
    <scope>NUCLEOTIDE SEQUENCE [LARGE SCALE GENOMIC DNA]</scope>
    <source>
        <strain evidence="5">ATCC 51144 / DSM 44229 / JCM 9112 / NBRC 15066 / NRRL 15764</strain>
    </source>
</reference>
<protein>
    <recommendedName>
        <fullName evidence="3">FAD-binding PCMH-type domain-containing protein</fullName>
    </recommendedName>
</protein>
<dbReference type="Gene3D" id="3.30.70.2530">
    <property type="match status" value="1"/>
</dbReference>
<sequence>MAHAAPVRAGAEGPAAIPRRRRPPLRPGVRRPPADPGPGLGAPRDPDRHRRPEVRRPPAVPRPRRTTRTPAGGTATAACSPAAARAPATRPAATRPAATRPAATRPAATRPAATRPAAARPAAARSAAAGSAGRAGDGPGGRSRAGGGVDADHGRARHPDRRLPAAVGGRGVHVLADARPGRRARPARPGSAGAQPVGGDQVPRPGGARPGLLHHRAAQPLPLRRRRHRRRRGRVEPGQRPGGRRRDEPDHAGRRLPVGRPGQRGGRRARRVRHRRTRSARRRDPGAVRAAGRPGVRGATAVGGADRARPARRRAAVGRPGVDERPGHARVDRLRRPARDVRDGHLGRAPAAPVPDLRPGAEPGARNRVITNWAGTLAFTPRRVESPDSVDALRRVVAGSAAVRVLGAGHSFRPLVVTTGTLIKLDALPAAFTAGPRAVRVGAGVRLAELTARLHAHGLALPVMPSLPHITVAGAVATATHGSGDALRPLSDLVESLDLVTADGGLVVLRRGDPEFGGAVVSLGELGVVVALELAVVPAFDVEQRVYEDVPFAVLVERFDEVFASAYSVSAFTRWRGDARLWVKRRVADPPADLAWAGREARGPRHPVDGQPARHCTPQAGEPGPWHERLPHFRAGFTPSVGRELQSEWFVAREHAVAALTAVAALGIGDLLLVSELRTVAADDQWLSPVHQRSSVALHFTWRQDDAVPAEIDRVERALAPWTPRPHPAKLFHRTDPTPRRFADLRARLDPAGKFRASDG</sequence>
<evidence type="ECO:0000256" key="2">
    <source>
        <dbReference type="SAM" id="MobiDB-lite"/>
    </source>
</evidence>
<keyword evidence="1" id="KW-0560">Oxidoreductase</keyword>
<dbReference type="GO" id="GO:0016020">
    <property type="term" value="C:membrane"/>
    <property type="evidence" value="ECO:0007669"/>
    <property type="project" value="InterPro"/>
</dbReference>
<dbReference type="GO" id="GO:0080049">
    <property type="term" value="F:L-gulono-1,4-lactone dehydrogenase activity"/>
    <property type="evidence" value="ECO:0007669"/>
    <property type="project" value="TreeGrafter"/>
</dbReference>
<evidence type="ECO:0000259" key="3">
    <source>
        <dbReference type="PROSITE" id="PS51387"/>
    </source>
</evidence>
<dbReference type="PANTHER" id="PTHR43762:SF1">
    <property type="entry name" value="D-ARABINONO-1,4-LACTONE OXIDASE"/>
    <property type="match status" value="1"/>
</dbReference>
<dbReference type="PATRIC" id="fig|1179773.3.peg.4146"/>
<accession>K0JZ73</accession>
<dbReference type="Gene3D" id="3.30.43.10">
    <property type="entry name" value="Uridine Diphospho-n-acetylenolpyruvylglucosamine Reductase, domain 2"/>
    <property type="match status" value="1"/>
</dbReference>
<dbReference type="Pfam" id="PF04030">
    <property type="entry name" value="ALO"/>
    <property type="match status" value="1"/>
</dbReference>
<dbReference type="AlphaFoldDB" id="K0JZ73"/>
<dbReference type="Gene3D" id="3.30.465.10">
    <property type="match status" value="1"/>
</dbReference>
<evidence type="ECO:0000313" key="5">
    <source>
        <dbReference type="Proteomes" id="UP000006281"/>
    </source>
</evidence>
<dbReference type="InterPro" id="IPR016167">
    <property type="entry name" value="FAD-bd_PCMH_sub1"/>
</dbReference>
<feature type="compositionally biased region" description="Low complexity" evidence="2">
    <location>
        <begin position="8"/>
        <end position="17"/>
    </location>
</feature>
<feature type="compositionally biased region" description="Basic residues" evidence="2">
    <location>
        <begin position="265"/>
        <end position="281"/>
    </location>
</feature>
<feature type="compositionally biased region" description="Basic residues" evidence="2">
    <location>
        <begin position="212"/>
        <end position="233"/>
    </location>
</feature>
<feature type="compositionally biased region" description="Basic and acidic residues" evidence="2">
    <location>
        <begin position="44"/>
        <end position="56"/>
    </location>
</feature>
<dbReference type="PROSITE" id="PS51387">
    <property type="entry name" value="FAD_PCMH"/>
    <property type="match status" value="1"/>
</dbReference>
<dbReference type="PANTHER" id="PTHR43762">
    <property type="entry name" value="L-GULONOLACTONE OXIDASE"/>
    <property type="match status" value="1"/>
</dbReference>
<feature type="compositionally biased region" description="Basic and acidic residues" evidence="2">
    <location>
        <begin position="321"/>
        <end position="346"/>
    </location>
</feature>